<dbReference type="Proteomes" id="UP000467536">
    <property type="component" value="Unassembled WGS sequence"/>
</dbReference>
<comment type="caution">
    <text evidence="5">The sequence shown here is derived from an EMBL/GenBank/DDBJ whole genome shotgun (WGS) entry which is preliminary data.</text>
</comment>
<dbReference type="EMBL" id="AABCVX010000004">
    <property type="protein sequence ID" value="EAG6169694.1"/>
    <property type="molecule type" value="Genomic_DNA"/>
</dbReference>
<dbReference type="EMBL" id="AABEKY010000001">
    <property type="protein sequence ID" value="EAG9386354.1"/>
    <property type="molecule type" value="Genomic_DNA"/>
</dbReference>
<name>A0A0B8RHL5_LISMN</name>
<dbReference type="EMBL" id="JACAVN010000008">
    <property type="protein sequence ID" value="NYA02547.1"/>
    <property type="molecule type" value="Genomic_DNA"/>
</dbReference>
<dbReference type="EMBL" id="AAASLB010000004">
    <property type="protein sequence ID" value="EAE4942028.1"/>
    <property type="molecule type" value="Genomic_DNA"/>
</dbReference>
<evidence type="ECO:0000313" key="34">
    <source>
        <dbReference type="EMBL" id="ECY6544235.1"/>
    </source>
</evidence>
<dbReference type="EMBL" id="AABBYJ010000004">
    <property type="protein sequence ID" value="EAG4331227.1"/>
    <property type="molecule type" value="Genomic_DNA"/>
</dbReference>
<evidence type="ECO:0000313" key="56">
    <source>
        <dbReference type="Proteomes" id="UP000354255"/>
    </source>
</evidence>
<evidence type="ECO:0000313" key="90">
    <source>
        <dbReference type="Proteomes" id="UP000852906"/>
    </source>
</evidence>
<evidence type="ECO:0000313" key="2">
    <source>
        <dbReference type="EMBL" id="EAC4552476.1"/>
    </source>
</evidence>
<dbReference type="EMBL" id="AAAMZD010000004">
    <property type="protein sequence ID" value="EAD3793133.1"/>
    <property type="molecule type" value="Genomic_DNA"/>
</dbReference>
<evidence type="ECO:0000313" key="67">
    <source>
        <dbReference type="Proteomes" id="UP000423131"/>
    </source>
</evidence>
<evidence type="ECO:0000313" key="13">
    <source>
        <dbReference type="EMBL" id="EAE4942028.1"/>
    </source>
</evidence>
<dbReference type="EMBL" id="AANPAU010000010">
    <property type="protein sequence ID" value="EDP8515136.1"/>
    <property type="molecule type" value="Genomic_DNA"/>
</dbReference>
<evidence type="ECO:0000313" key="29">
    <source>
        <dbReference type="EMBL" id="EAK8898244.1"/>
    </source>
</evidence>
<dbReference type="Proteomes" id="UP000481141">
    <property type="component" value="Unassembled WGS sequence"/>
</dbReference>
<keyword evidence="1" id="KW-0472">Membrane</keyword>
<dbReference type="PANTHER" id="PTHR39177:SF1">
    <property type="entry name" value="ABC TRANSPORTER PERMEASE YTRC-RELATED"/>
    <property type="match status" value="1"/>
</dbReference>
<dbReference type="Proteomes" id="UP000527632">
    <property type="component" value="Unassembled WGS sequence"/>
</dbReference>
<evidence type="ECO:0000313" key="4">
    <source>
        <dbReference type="EMBL" id="EAC6548409.1"/>
    </source>
</evidence>
<evidence type="ECO:0000313" key="83">
    <source>
        <dbReference type="Proteomes" id="UP000546397"/>
    </source>
</evidence>
<evidence type="ECO:0000313" key="75">
    <source>
        <dbReference type="Proteomes" id="UP000522199"/>
    </source>
</evidence>
<dbReference type="Proteomes" id="UP000410967">
    <property type="component" value="Unassembled WGS sequence"/>
</dbReference>
<evidence type="ECO:0000313" key="15">
    <source>
        <dbReference type="EMBL" id="EAG1894586.1"/>
    </source>
</evidence>
<reference evidence="87 88" key="3">
    <citation type="journal article" date="2018" name="Genome Biol.">
        <title>SKESA: strategic k-mer extension for scrupulous assemblies.</title>
        <authorList>
            <person name="Souvorov A."/>
            <person name="Agarwala R."/>
            <person name="Lipman D.J."/>
        </authorList>
    </citation>
    <scope>NUCLEOTIDE SEQUENCE [LARGE SCALE GENOMIC DNA]</scope>
    <source>
        <strain evidence="40">09CEB371LM</strain>
        <strain evidence="44">2017-325981-023-01</strain>
        <strain evidence="42">CFIAFB20170037</strain>
        <strain evidence="41 87">CFIAFB20170045</strain>
        <strain evidence="43 89">DMG1500109</strain>
    </source>
</reference>
<evidence type="ECO:0000313" key="20">
    <source>
        <dbReference type="EMBL" id="EAG4331227.1"/>
    </source>
</evidence>
<evidence type="ECO:0000313" key="59">
    <source>
        <dbReference type="Proteomes" id="UP000365297"/>
    </source>
</evidence>
<evidence type="ECO:0000313" key="70">
    <source>
        <dbReference type="Proteomes" id="UP000467536"/>
    </source>
</evidence>
<evidence type="ECO:0000256" key="1">
    <source>
        <dbReference type="SAM" id="Phobius"/>
    </source>
</evidence>
<evidence type="ECO:0000313" key="40">
    <source>
        <dbReference type="EMBL" id="HAA8052006.1"/>
    </source>
</evidence>
<dbReference type="EMBL" id="AABGHY010000004">
    <property type="protein sequence ID" value="EAH3294111.1"/>
    <property type="molecule type" value="Genomic_DNA"/>
</dbReference>
<dbReference type="Proteomes" id="UP000336166">
    <property type="component" value="Unassembled WGS sequence"/>
</dbReference>
<feature type="transmembrane region" description="Helical" evidence="1">
    <location>
        <begin position="161"/>
        <end position="181"/>
    </location>
</feature>
<evidence type="ECO:0000313" key="35">
    <source>
        <dbReference type="EMBL" id="ECY9783805.1"/>
    </source>
</evidence>
<dbReference type="EMBL" id="DAAJFY010000008">
    <property type="protein sequence ID" value="HAC0276031.1"/>
    <property type="molecule type" value="Genomic_DNA"/>
</dbReference>
<feature type="transmembrane region" description="Helical" evidence="1">
    <location>
        <begin position="323"/>
        <end position="344"/>
    </location>
</feature>
<evidence type="ECO:0000313" key="18">
    <source>
        <dbReference type="EMBL" id="EAG2515399.1"/>
    </source>
</evidence>
<dbReference type="EMBL" id="AABDGJ010000008">
    <property type="protein sequence ID" value="EAG6991141.1"/>
    <property type="molecule type" value="Genomic_DNA"/>
</dbReference>
<dbReference type="PANTHER" id="PTHR39177">
    <property type="entry name" value="ABC TRANSPORTER PERMEASE YTRC-RELATED"/>
    <property type="match status" value="1"/>
</dbReference>
<dbReference type="Proteomes" id="UP000840039">
    <property type="component" value="Unassembled WGS sequence"/>
</dbReference>
<organism evidence="5 60">
    <name type="scientific">Listeria monocytogenes</name>
    <dbReference type="NCBI Taxonomy" id="1639"/>
    <lineage>
        <taxon>Bacteria</taxon>
        <taxon>Bacillati</taxon>
        <taxon>Bacillota</taxon>
        <taxon>Bacilli</taxon>
        <taxon>Bacillales</taxon>
        <taxon>Listeriaceae</taxon>
        <taxon>Listeria</taxon>
    </lineage>
</organism>
<dbReference type="Proteomes" id="UP000478682">
    <property type="component" value="Unassembled WGS sequence"/>
</dbReference>
<dbReference type="EMBL" id="DAAJZA010000006">
    <property type="protein sequence ID" value="HAC1755262.1"/>
    <property type="molecule type" value="Genomic_DNA"/>
</dbReference>
<evidence type="ECO:0000313" key="62">
    <source>
        <dbReference type="Proteomes" id="UP000379076"/>
    </source>
</evidence>
<dbReference type="EMBL" id="AAAIXK010000009">
    <property type="protein sequence ID" value="EAC5551704.1"/>
    <property type="molecule type" value="Genomic_DNA"/>
</dbReference>
<dbReference type="Proteomes" id="UP000843775">
    <property type="component" value="Unassembled WGS sequence"/>
</dbReference>
<evidence type="ECO:0000313" key="80">
    <source>
        <dbReference type="Proteomes" id="UP000533021"/>
    </source>
</evidence>
<evidence type="ECO:0000313" key="50">
    <source>
        <dbReference type="Proteomes" id="UP000336166"/>
    </source>
</evidence>
<evidence type="ECO:0000313" key="85">
    <source>
        <dbReference type="Proteomes" id="UP000549379"/>
    </source>
</evidence>
<dbReference type="EMBL" id="AALEDS010000005">
    <property type="protein sequence ID" value="ECY6544235.1"/>
    <property type="molecule type" value="Genomic_DNA"/>
</dbReference>
<evidence type="ECO:0000313" key="52">
    <source>
        <dbReference type="Proteomes" id="UP000339309"/>
    </source>
</evidence>
<dbReference type="EMBL" id="AABBAW010000004">
    <property type="protein sequence ID" value="EAG2515399.1"/>
    <property type="molecule type" value="Genomic_DNA"/>
</dbReference>
<dbReference type="Proteomes" id="UP000379076">
    <property type="component" value="Unassembled WGS sequence"/>
</dbReference>
<dbReference type="EMBL" id="DABJAN010000002">
    <property type="protein sequence ID" value="HAJ9592784.1"/>
    <property type="molecule type" value="Genomic_DNA"/>
</dbReference>
<dbReference type="EMBL" id="AAAJKI010000018">
    <property type="protein sequence ID" value="EAC6548409.1"/>
    <property type="molecule type" value="Genomic_DNA"/>
</dbReference>
<dbReference type="EMBL" id="QXLS01000004">
    <property type="protein sequence ID" value="RKA07570.1"/>
    <property type="molecule type" value="Genomic_DNA"/>
</dbReference>
<dbReference type="OMA" id="WRQNAWI"/>
<dbReference type="Proteomes" id="UP000337746">
    <property type="component" value="Unassembled WGS sequence"/>
</dbReference>
<evidence type="ECO:0000313" key="73">
    <source>
        <dbReference type="Proteomes" id="UP000481141"/>
    </source>
</evidence>
<evidence type="ECO:0000313" key="76">
    <source>
        <dbReference type="Proteomes" id="UP000525850"/>
    </source>
</evidence>
<dbReference type="Proteomes" id="UP000549379">
    <property type="component" value="Unassembled WGS sequence"/>
</dbReference>
<dbReference type="Proteomes" id="UP000467347">
    <property type="component" value="Unassembled WGS sequence"/>
</dbReference>
<evidence type="ECO:0000313" key="63">
    <source>
        <dbReference type="Proteomes" id="UP000389283"/>
    </source>
</evidence>
<evidence type="ECO:0000313" key="36">
    <source>
        <dbReference type="EMBL" id="EDN7715502.1"/>
    </source>
</evidence>
<dbReference type="Proteomes" id="UP000546397">
    <property type="component" value="Unassembled WGS sequence"/>
</dbReference>
<evidence type="ECO:0000313" key="74">
    <source>
        <dbReference type="Proteomes" id="UP000489121"/>
    </source>
</evidence>
<dbReference type="EMBL" id="AABAYG010000002">
    <property type="protein sequence ID" value="EAG2244897.1"/>
    <property type="molecule type" value="Genomic_DNA"/>
</dbReference>
<evidence type="ECO:0000313" key="82">
    <source>
        <dbReference type="Proteomes" id="UP000544530"/>
    </source>
</evidence>
<evidence type="ECO:0000313" key="58">
    <source>
        <dbReference type="Proteomes" id="UP000364988"/>
    </source>
</evidence>
<evidence type="ECO:0000313" key="28">
    <source>
        <dbReference type="EMBL" id="EAH4241907.1"/>
    </source>
</evidence>
<evidence type="ECO:0000313" key="17">
    <source>
        <dbReference type="EMBL" id="EAG2244897.1"/>
    </source>
</evidence>
<evidence type="ECO:0000313" key="88">
    <source>
        <dbReference type="Proteomes" id="UP000843503"/>
    </source>
</evidence>
<reference evidence="51 54" key="4">
    <citation type="submission" date="2018-06" db="EMBL/GenBank/DDBJ databases">
        <authorList>
            <consortium name="GenomeTrakr: Next Generation Sequencing Network for Food Pathogen Tracability"/>
        </authorList>
    </citation>
    <scope>NUCLEOTIDE SEQUENCE [LARGE SCALE GENOMIC DNA]</scope>
    <source>
        <strain evidence="19 85">10B02965A-1</strain>
        <strain evidence="5 60">CFSAN008042</strain>
        <strain evidence="21 78">CFSAN063727</strain>
        <strain evidence="36 68">CFSAN102901</strain>
        <strain evidence="11 62">FDA00006494</strain>
        <strain evidence="3 59">FDA00007096</strain>
        <strain evidence="7 65">FDA00008584</strain>
        <strain evidence="17">FDA00011243</strain>
        <strain evidence="4 49">FDA00013332</strain>
        <strain evidence="10 53">FDA00013853</strain>
        <strain evidence="31 67">FDA00014336</strain>
        <strain evidence="33 63">FDA00014370</strain>
        <strain evidence="32 64">FDA00014392</strain>
        <strain evidence="39">FDA00015054</strain>
        <strain evidence="20 81">FDA1005580-S054-001</strain>
        <strain evidence="72">FDA1090798-S029-001</strain>
        <strain evidence="73">FDA956581-098-004</strain>
        <strain evidence="18 76">FDA960927-006-004</strain>
        <strain evidence="22 86">FLAG-38921</strain>
        <strain evidence="16 51">FLAG-54356</strain>
        <strain evidence="9 61">FSIS31901579</strain>
        <strain evidence="28 77">LS1344</strain>
        <strain evidence="37 69">OSF101448</strain>
        <strain evidence="8 54">VA-WGS-00405</strain>
    </source>
</reference>
<dbReference type="EMBL" id="AAAJWF010000002">
    <property type="protein sequence ID" value="EAC7479936.1"/>
    <property type="molecule type" value="Genomic_DNA"/>
</dbReference>
<dbReference type="Proteomes" id="UP000358545">
    <property type="component" value="Unassembled WGS sequence"/>
</dbReference>
<dbReference type="Proteomes" id="UP000376505">
    <property type="component" value="Unassembled WGS sequence"/>
</dbReference>
<evidence type="ECO:0000313" key="65">
    <source>
        <dbReference type="Proteomes" id="UP000403352"/>
    </source>
</evidence>
<evidence type="ECO:0000313" key="6">
    <source>
        <dbReference type="EMBL" id="EAC9040581.1"/>
    </source>
</evidence>
<dbReference type="EMBL" id="AABAGT010000013">
    <property type="protein sequence ID" value="EAG0867534.1"/>
    <property type="molecule type" value="Genomic_DNA"/>
</dbReference>
<dbReference type="Proteomes" id="UP000544530">
    <property type="component" value="Unassembled WGS sequence"/>
</dbReference>
<dbReference type="EMBL" id="AANCRK010000004">
    <property type="protein sequence ID" value="EDN7715502.1"/>
    <property type="molecule type" value="Genomic_DNA"/>
</dbReference>
<dbReference type="Proteomes" id="UP000398321">
    <property type="component" value="Unassembled WGS sequence"/>
</dbReference>
<evidence type="ECO:0000313" key="46">
    <source>
        <dbReference type="EMBL" id="OET50005.1"/>
    </source>
</evidence>
<dbReference type="EMBL" id="AAHZFY010000021">
    <property type="protein sequence ID" value="ECB9514018.1"/>
    <property type="molecule type" value="Genomic_DNA"/>
</dbReference>
<dbReference type="KEGG" id="lmok:CQ02_11615"/>
<evidence type="ECO:0000313" key="10">
    <source>
        <dbReference type="EMBL" id="EAD5786007.1"/>
    </source>
</evidence>
<dbReference type="EMBL" id="MJTJ01000015">
    <property type="protein sequence ID" value="OET50005.1"/>
    <property type="molecule type" value="Genomic_DNA"/>
</dbReference>
<dbReference type="EMBL" id="AAAIKW010000004">
    <property type="protein sequence ID" value="EAC4552476.1"/>
    <property type="molecule type" value="Genomic_DNA"/>
</dbReference>
<feature type="transmembrane region" description="Helical" evidence="1">
    <location>
        <begin position="119"/>
        <end position="146"/>
    </location>
</feature>
<dbReference type="KEGG" id="lmv:Y193_04290"/>
<dbReference type="Proteomes" id="UP000344343">
    <property type="component" value="Unassembled WGS sequence"/>
</dbReference>
<evidence type="ECO:0000313" key="53">
    <source>
        <dbReference type="Proteomes" id="UP000344343"/>
    </source>
</evidence>
<evidence type="ECO:0000313" key="14">
    <source>
        <dbReference type="EMBL" id="EAG0867534.1"/>
    </source>
</evidence>
<dbReference type="EMBL" id="AAANYR010000002">
    <property type="protein sequence ID" value="EAD5786007.1"/>
    <property type="molecule type" value="Genomic_DNA"/>
</dbReference>
<reference evidence="40" key="8">
    <citation type="submission" date="2019-10" db="EMBL/GenBank/DDBJ databases">
        <authorList>
            <consortium name="NCBI Pathogen Detection Project"/>
        </authorList>
    </citation>
    <scope>NUCLEOTIDE SEQUENCE</scope>
    <source>
        <strain evidence="40">09CEB371LM</strain>
        <strain evidence="44">2017-325981-023-01</strain>
        <strain evidence="42">CFIAFB20170037</strain>
        <strain evidence="41">CFIAFB20170045</strain>
        <strain evidence="43">DMG1500109</strain>
    </source>
</reference>
<evidence type="ECO:0000313" key="31">
    <source>
        <dbReference type="EMBL" id="ECB9473608.1"/>
    </source>
</evidence>
<dbReference type="Proteomes" id="UP000528151">
    <property type="component" value="Unassembled WGS sequence"/>
</dbReference>
<dbReference type="InterPro" id="IPR023264">
    <property type="entry name" value="ABC_transptr_acetoin_YtrC/YtrD"/>
</dbReference>
<reference evidence="35 74" key="7">
    <citation type="submission" date="2019-09" db="EMBL/GenBank/DDBJ databases">
        <authorList>
            <consortium name="PulseNet: The National Subtyping Network for Foodborne Disease Surveillance"/>
            <person name="Tarr C.L."/>
            <person name="Trees E."/>
            <person name="Katz L.S."/>
            <person name="Carleton-Romer H.A."/>
            <person name="Stroika S."/>
            <person name="Kucerova Z."/>
            <person name="Roache K.F."/>
            <person name="Sabol A.L."/>
            <person name="Besser J."/>
            <person name="Gerner-Smidt P."/>
        </authorList>
    </citation>
    <scope>NUCLEOTIDE SEQUENCE [LARGE SCALE GENOMIC DNA]</scope>
    <source>
        <strain evidence="2 52">2015L-6227</strain>
        <strain evidence="12 50">PNUSAL000134</strain>
        <strain evidence="6 56">PNUSAL000910</strain>
        <strain evidence="14 57">PNUSAL002180</strain>
        <strain evidence="15 71">PNUSAL002298</strain>
        <strain evidence="29 55">PNUSAL004402</strain>
        <strain evidence="35 74">PNUSAL005692</strain>
    </source>
</reference>
<dbReference type="Proteomes" id="UP000403352">
    <property type="component" value="Unassembled WGS sequence"/>
</dbReference>
<dbReference type="Proteomes" id="UP000365297">
    <property type="component" value="Unassembled WGS sequence"/>
</dbReference>
<evidence type="ECO:0000313" key="60">
    <source>
        <dbReference type="Proteomes" id="UP000368512"/>
    </source>
</evidence>
<evidence type="ECO:0000313" key="37">
    <source>
        <dbReference type="EMBL" id="EDN9837009.1"/>
    </source>
</evidence>
<evidence type="ECO:0000313" key="87">
    <source>
        <dbReference type="Proteomes" id="UP000841146"/>
    </source>
</evidence>
<reference evidence="66 75" key="6">
    <citation type="submission" date="2019-04" db="EMBL/GenBank/DDBJ databases">
        <authorList>
            <consortium name="GenomeTrakr network: Whole genome sequencing for foodborne pathogen traceback"/>
        </authorList>
    </citation>
    <scope>NUCLEOTIDE SEQUENCE [LARGE SCALE GENOMIC DNA]</scope>
    <source>
        <strain evidence="23 84">CFSAN004300</strain>
        <strain evidence="24 75">CFSAN072474</strain>
        <strain evidence="34 58">FLAG-55987</strain>
        <strain evidence="30 66">PHLUSALM00088</strain>
    </source>
</reference>
<dbReference type="Proteomes" id="UP000530452">
    <property type="component" value="Unassembled WGS sequence"/>
</dbReference>
<evidence type="ECO:0000313" key="16">
    <source>
        <dbReference type="EMBL" id="EAG2087240.1"/>
    </source>
</evidence>
<feature type="transmembrane region" description="Helical" evidence="1">
    <location>
        <begin position="81"/>
        <end position="98"/>
    </location>
</feature>
<dbReference type="EMBL" id="AABFVG010000004">
    <property type="protein sequence ID" value="EAH2281914.1"/>
    <property type="molecule type" value="Genomic_DNA"/>
</dbReference>
<evidence type="ECO:0000313" key="55">
    <source>
        <dbReference type="Proteomes" id="UP000350032"/>
    </source>
</evidence>
<dbReference type="Proteomes" id="UP000423131">
    <property type="component" value="Unassembled WGS sequence"/>
</dbReference>
<dbReference type="Proteomes" id="UP000350032">
    <property type="component" value="Unassembled WGS sequence"/>
</dbReference>
<dbReference type="Proteomes" id="UP000393182">
    <property type="component" value="Unassembled WGS sequence"/>
</dbReference>
<evidence type="ECO:0000313" key="25">
    <source>
        <dbReference type="EMBL" id="EAG9519343.1"/>
    </source>
</evidence>
<evidence type="ECO:0008006" key="91">
    <source>
        <dbReference type="Google" id="ProtNLM"/>
    </source>
</evidence>
<evidence type="ECO:0000313" key="69">
    <source>
        <dbReference type="Proteomes" id="UP000467347"/>
    </source>
</evidence>
<evidence type="ECO:0000313" key="32">
    <source>
        <dbReference type="EMBL" id="ECB9514018.1"/>
    </source>
</evidence>
<proteinExistence type="predicted"/>
<feature type="transmembrane region" description="Helical" evidence="1">
    <location>
        <begin position="254"/>
        <end position="272"/>
    </location>
</feature>
<dbReference type="Proteomes" id="UP000455569">
    <property type="component" value="Unassembled WGS sequence"/>
</dbReference>
<dbReference type="EMBL" id="AALGDA010000052">
    <property type="protein sequence ID" value="ECY9783805.1"/>
    <property type="molecule type" value="Genomic_DNA"/>
</dbReference>
<evidence type="ECO:0000313" key="57">
    <source>
        <dbReference type="Proteomes" id="UP000358545"/>
    </source>
</evidence>
<dbReference type="Proteomes" id="UP000842809">
    <property type="component" value="Unassembled WGS sequence"/>
</dbReference>
<dbReference type="EMBL" id="AAANYN010000010">
    <property type="protein sequence ID" value="EAD5774299.1"/>
    <property type="molecule type" value="Genomic_DNA"/>
</dbReference>
<sequence>MSAGLLWKEWRQNAWVFIFILIAFIGSEATTATNAVSMFNDNYNYYQSEEFQKNNTADQQMTGNEIKNDLSLTPYDFEGNLGLFFYVFLFLGLKLTVFEKNKQMDYFTFGLPYSKKQIFWHKMLIPLLLIFVLVPIIIFCRFWYIYQQIPGLYLPSVSDSLMYISSFLLLYLFSYTLAVAVGNLVGEIITAGIIAIGSIVSFLYMFPGALTNLIIGFKAFFTGKTIVDIDGGAVMLYNAIPTPILQGTTALSEFVILIILSIGMLTISWYAMKTASLENDGRFLMNNKFRVPILIIGSLYVTICLSGHYASFNYDQLIPTGQVISLIIKIILILVASVIAFWMLMYKWKTLRKH</sequence>
<evidence type="ECO:0000313" key="51">
    <source>
        <dbReference type="Proteomes" id="UP000337746"/>
    </source>
</evidence>
<evidence type="ECO:0000313" key="49">
    <source>
        <dbReference type="Proteomes" id="UP000331186"/>
    </source>
</evidence>
<dbReference type="EMBL" id="AABGUK010000002">
    <property type="protein sequence ID" value="EAH4241907.1"/>
    <property type="molecule type" value="Genomic_DNA"/>
</dbReference>
<evidence type="ECO:0000313" key="78">
    <source>
        <dbReference type="Proteomes" id="UP000528151"/>
    </source>
</evidence>
<evidence type="ECO:0000313" key="5">
    <source>
        <dbReference type="EMBL" id="EAC7479936.1"/>
    </source>
</evidence>
<dbReference type="Proteomes" id="UP000843503">
    <property type="component" value="Unassembled WGS sequence"/>
</dbReference>
<evidence type="ECO:0000313" key="3">
    <source>
        <dbReference type="EMBL" id="EAC5551704.1"/>
    </source>
</evidence>
<dbReference type="EMBL" id="AAAREG010000003">
    <property type="protein sequence ID" value="EAE2353758.1"/>
    <property type="molecule type" value="Genomic_DNA"/>
</dbReference>
<dbReference type="PRINTS" id="PR02026">
    <property type="entry name" value="YTRCYTRDABC"/>
</dbReference>
<dbReference type="Proteomes" id="UP000548278">
    <property type="component" value="Unassembled WGS sequence"/>
</dbReference>
<evidence type="ECO:0000313" key="66">
    <source>
        <dbReference type="Proteomes" id="UP000410967"/>
    </source>
</evidence>
<dbReference type="EMBL" id="AAIAJJ010000003">
    <property type="protein sequence ID" value="ECC1556714.1"/>
    <property type="molecule type" value="Genomic_DNA"/>
</dbReference>
<dbReference type="EMBL" id="AACKDQ010000041">
    <property type="protein sequence ID" value="EAK9318188.1"/>
    <property type="molecule type" value="Genomic_DNA"/>
</dbReference>
<dbReference type="Proteomes" id="UP000540117">
    <property type="component" value="Unassembled WGS sequence"/>
</dbReference>
<dbReference type="EMBL" id="DAAEEB010000001">
    <property type="protein sequence ID" value="HAA8052006.1"/>
    <property type="molecule type" value="Genomic_DNA"/>
</dbReference>
<dbReference type="Proteomes" id="UP000852906">
    <property type="component" value="Unassembled WGS sequence"/>
</dbReference>
<evidence type="ECO:0000313" key="71">
    <source>
        <dbReference type="Proteomes" id="UP000478682"/>
    </source>
</evidence>
<dbReference type="EMBL" id="AABBHO010000020">
    <property type="protein sequence ID" value="EAG2997245.1"/>
    <property type="molecule type" value="Genomic_DNA"/>
</dbReference>
<evidence type="ECO:0000313" key="26">
    <source>
        <dbReference type="EMBL" id="EAH2281914.1"/>
    </source>
</evidence>
<dbReference type="EMBL" id="AANEHK010000005">
    <property type="protein sequence ID" value="EDO0985792.1"/>
    <property type="molecule type" value="Genomic_DNA"/>
</dbReference>
<evidence type="ECO:0000313" key="64">
    <source>
        <dbReference type="Proteomes" id="UP000398321"/>
    </source>
</evidence>
<dbReference type="Proteomes" id="UP000339309">
    <property type="component" value="Unassembled WGS sequence"/>
</dbReference>
<dbReference type="EMBL" id="AABAWE010000003">
    <property type="protein sequence ID" value="EAG2087240.1"/>
    <property type="molecule type" value="Genomic_DNA"/>
</dbReference>
<reference evidence="45 82" key="9">
    <citation type="submission" date="2020-06" db="EMBL/GenBank/DDBJ databases">
        <title>Two Listeria outbreaks in Switzerland in 2018 and 2020.</title>
        <authorList>
            <person name="Stevens M.J.A."/>
            <person name="Bloemberg G."/>
            <person name="Nusch-Inderbinnen M."/>
            <person name="Stephan R."/>
        </authorList>
    </citation>
    <scope>NUCLEOTIDE SEQUENCE [LARGE SCALE GENOMIC DNA]</scope>
    <source>
        <strain evidence="45 82">N18-0707</strain>
    </source>
</reference>
<evidence type="ECO:0000313" key="45">
    <source>
        <dbReference type="EMBL" id="NYA02547.1"/>
    </source>
</evidence>
<evidence type="ECO:0000313" key="21">
    <source>
        <dbReference type="EMBL" id="EAG4462890.1"/>
    </source>
</evidence>
<evidence type="ECO:0000313" key="39">
    <source>
        <dbReference type="EMBL" id="EDP8515136.1"/>
    </source>
</evidence>
<dbReference type="Proteomes" id="UP000522199">
    <property type="component" value="Unassembled WGS sequence"/>
</dbReference>
<keyword evidence="1" id="KW-0812">Transmembrane</keyword>
<evidence type="ECO:0000313" key="30">
    <source>
        <dbReference type="EMBL" id="EAK9318188.1"/>
    </source>
</evidence>
<evidence type="ECO:0000313" key="8">
    <source>
        <dbReference type="EMBL" id="EAD3793133.1"/>
    </source>
</evidence>
<reference evidence="79 80" key="5">
    <citation type="submission" date="2019-04" db="EMBL/GenBank/DDBJ databases">
        <authorList>
            <person name="Ashton P.M."/>
            <person name="Dallman T."/>
            <person name="Nair S."/>
            <person name="De Pinna E."/>
            <person name="Peters T."/>
            <person name="Grant K."/>
        </authorList>
    </citation>
    <scope>NUCLEOTIDE SEQUENCE [LARGE SCALE GENOMIC DNA]</scope>
    <source>
        <strain evidence="26 80">282333</strain>
        <strain evidence="27 79">282352</strain>
        <strain evidence="25 83">289003</strain>
        <strain evidence="38 70">788324</strain>
        <strain evidence="13">RL15000286</strain>
    </source>
</reference>
<dbReference type="EMBL" id="AAAQQZ010000002">
    <property type="protein sequence ID" value="EAE1337959.1"/>
    <property type="molecule type" value="Genomic_DNA"/>
</dbReference>
<dbReference type="Proteomes" id="UP000345329">
    <property type="component" value="Unassembled WGS sequence"/>
</dbReference>
<feature type="transmembrane region" description="Helical" evidence="1">
    <location>
        <begin position="293"/>
        <end position="311"/>
    </location>
</feature>
<dbReference type="Proteomes" id="UP000354255">
    <property type="component" value="Unassembled WGS sequence"/>
</dbReference>
<evidence type="ECO:0000313" key="47">
    <source>
        <dbReference type="EMBL" id="RKA07570.1"/>
    </source>
</evidence>
<evidence type="ECO:0000313" key="27">
    <source>
        <dbReference type="EMBL" id="EAH3294111.1"/>
    </source>
</evidence>
<dbReference type="InterPro" id="IPR053046">
    <property type="entry name" value="ABC-5_transporter"/>
</dbReference>
<evidence type="ECO:0000313" key="12">
    <source>
        <dbReference type="EMBL" id="EAE2353758.1"/>
    </source>
</evidence>
<reference evidence="46 90" key="1">
    <citation type="submission" date="2016-09" db="EMBL/GenBank/DDBJ databases">
        <title>100K Listeria isolates.</title>
        <authorList>
            <person name="Chen P."/>
            <person name="Weimer B.C."/>
            <person name="Kong N."/>
            <person name="Huang B."/>
        </authorList>
    </citation>
    <scope>NUCLEOTIDE SEQUENCE [LARGE SCALE GENOMIC DNA]</scope>
    <source>
        <strain evidence="46 90">BCW_2383</strain>
    </source>
</reference>
<evidence type="ECO:0000313" key="22">
    <source>
        <dbReference type="EMBL" id="EAG6169694.1"/>
    </source>
</evidence>
<evidence type="ECO:0000313" key="48">
    <source>
        <dbReference type="Proteomes" id="UP000272537"/>
    </source>
</evidence>
<dbReference type="Proteomes" id="UP000368512">
    <property type="component" value="Unassembled WGS sequence"/>
</dbReference>
<evidence type="ECO:0000313" key="44">
    <source>
        <dbReference type="EMBL" id="HAJ9592784.1"/>
    </source>
</evidence>
<dbReference type="EMBL" id="AAALRN010000004">
    <property type="protein sequence ID" value="EAD1185436.1"/>
    <property type="molecule type" value="Genomic_DNA"/>
</dbReference>
<dbReference type="EMBL" id="AABATR010000008">
    <property type="protein sequence ID" value="EAG1894586.1"/>
    <property type="molecule type" value="Genomic_DNA"/>
</dbReference>
<evidence type="ECO:0000313" key="84">
    <source>
        <dbReference type="Proteomes" id="UP000548278"/>
    </source>
</evidence>
<dbReference type="Proteomes" id="UP000478704">
    <property type="component" value="Unassembled WGS sequence"/>
</dbReference>
<evidence type="ECO:0000313" key="19">
    <source>
        <dbReference type="EMBL" id="EAG2997245.1"/>
    </source>
</evidence>
<dbReference type="Proteomes" id="UP000272537">
    <property type="component" value="Unassembled WGS sequence"/>
</dbReference>
<evidence type="ECO:0000313" key="72">
    <source>
        <dbReference type="Proteomes" id="UP000478704"/>
    </source>
</evidence>
<evidence type="ECO:0000313" key="86">
    <source>
        <dbReference type="Proteomes" id="UP000566721"/>
    </source>
</evidence>
<evidence type="ECO:0000313" key="42">
    <source>
        <dbReference type="EMBL" id="HAC0276031.1"/>
    </source>
</evidence>
<evidence type="ECO:0000313" key="23">
    <source>
        <dbReference type="EMBL" id="EAG6991141.1"/>
    </source>
</evidence>
<feature type="transmembrane region" description="Helical" evidence="1">
    <location>
        <begin position="188"/>
        <end position="206"/>
    </location>
</feature>
<evidence type="ECO:0000313" key="24">
    <source>
        <dbReference type="EMBL" id="EAG9386354.1"/>
    </source>
</evidence>
<dbReference type="EMBL" id="AANDSR010000006">
    <property type="protein sequence ID" value="EDN9837009.1"/>
    <property type="molecule type" value="Genomic_DNA"/>
</dbReference>
<evidence type="ECO:0000313" key="77">
    <source>
        <dbReference type="Proteomes" id="UP000527632"/>
    </source>
</evidence>
<evidence type="ECO:0000313" key="79">
    <source>
        <dbReference type="Proteomes" id="UP000530452"/>
    </source>
</evidence>
<evidence type="ECO:0000313" key="9">
    <source>
        <dbReference type="EMBL" id="EAD5774299.1"/>
    </source>
</evidence>
<evidence type="ECO:0000313" key="61">
    <source>
        <dbReference type="Proteomes" id="UP000376505"/>
    </source>
</evidence>
<dbReference type="RefSeq" id="WP_003725919.1">
    <property type="nucleotide sequence ID" value="NC_021824.1"/>
</dbReference>
<gene>
    <name evidence="14" type="ORF">A8L61_09555</name>
    <name evidence="23" type="ORF">AB917_11150</name>
    <name evidence="2" type="ORF">ABZ57_08275</name>
    <name evidence="46" type="ORF">AJL21_07355</name>
    <name evidence="11" type="ORF">ART25_03420</name>
    <name evidence="3" type="ORF">ARY78_14825</name>
    <name evidence="18" type="ORF">B1N52_09530</name>
    <name evidence="17" type="ORF">B1S26_05705</name>
    <name evidence="19" type="ORF">B5K54_08075</name>
    <name evidence="15" type="ORF">BB997_13365</name>
    <name evidence="16" type="ORF">BCZ21_08220</name>
    <name evidence="21" type="ORF">CA369_11370</name>
    <name evidence="20" type="ORF">CAV64_08190</name>
    <name evidence="24" type="ORF">CW845_02455</name>
    <name evidence="26" type="ORF">D4920_07510</name>
    <name evidence="25" type="ORF">D4B11_06140</name>
    <name evidence="27" type="ORF">D5N24_06855</name>
    <name evidence="29" type="ORF">D7104_11120</name>
    <name evidence="22" type="ORF">DCT16_09890</name>
    <name evidence="5" type="ORF">DQ70_04480</name>
    <name evidence="4" type="ORF">DU018_08535</name>
    <name evidence="47" type="ORF">DYZ80_01939</name>
    <name evidence="13" type="ORF">E1W56_08280</name>
    <name evidence="28" type="ORF">E5F58_07790</name>
    <name evidence="10" type="ORF">EX365_05450</name>
    <name evidence="9" type="ORF">EXZ73_08370</name>
    <name evidence="34" type="ORF">F6436_07835</name>
    <name evidence="35" type="ORF">F6515_12505</name>
    <name evidence="30" type="ORF">FA835_13890</name>
    <name evidence="32" type="ORF">FLQ97_09730</name>
    <name evidence="31" type="ORF">FLR03_07985</name>
    <name evidence="33" type="ORF">FNX40_07810</name>
    <name evidence="38" type="ORF">FV747_07285</name>
    <name evidence="39" type="ORF">G3O21_002589</name>
    <name evidence="40" type="ORF">GHH22_02385</name>
    <name evidence="43" type="ORF">GI949_09825</name>
    <name evidence="37" type="ORF">GJW51_10100</name>
    <name evidence="36" type="ORF">GQG13_10235</name>
    <name evidence="41" type="ORF">GYX23_11280</name>
    <name evidence="42" type="ORF">GYY14_11735</name>
    <name evidence="44" type="ORF">HQN34_000976</name>
    <name evidence="45" type="ORF">HZJ64_11915</name>
    <name evidence="6" type="ORF">KV70_10220</name>
    <name evidence="7" type="ORF">QD52_10170</name>
    <name evidence="8" type="ORF">UI29_10190</name>
    <name evidence="12" type="ORF">Y261_05275</name>
</gene>
<dbReference type="Proteomes" id="UP000533021">
    <property type="component" value="Unassembled WGS sequence"/>
</dbReference>
<dbReference type="Proteomes" id="UP000389283">
    <property type="component" value="Unassembled WGS sequence"/>
</dbReference>
<dbReference type="Proteomes" id="UP000841146">
    <property type="component" value="Unassembled WGS sequence"/>
</dbReference>
<evidence type="ECO:0000313" key="41">
    <source>
        <dbReference type="EMBL" id="HAC0013571.1"/>
    </source>
</evidence>
<dbReference type="Proteomes" id="UP000566721">
    <property type="component" value="Unassembled WGS sequence"/>
</dbReference>
<dbReference type="Proteomes" id="UP000489121">
    <property type="component" value="Unassembled WGS sequence"/>
</dbReference>
<dbReference type="EMBL" id="AACJYH010000008">
    <property type="protein sequence ID" value="EAK8898244.1"/>
    <property type="molecule type" value="Genomic_DNA"/>
</dbReference>
<evidence type="ECO:0000313" key="54">
    <source>
        <dbReference type="Proteomes" id="UP000345329"/>
    </source>
</evidence>
<dbReference type="EMBL" id="AAAKQF010000006">
    <property type="protein sequence ID" value="EAC9040581.1"/>
    <property type="molecule type" value="Genomic_DNA"/>
</dbReference>
<protein>
    <recommendedName>
        <fullName evidence="91">ABC transporter permease</fullName>
    </recommendedName>
</protein>
<reference evidence="47 48" key="2">
    <citation type="journal article" date="2018" name="BMC Genomics">
        <title>Genes significantly associated with lineage II food isolates of Listeria monocytogenes.</title>
        <authorList>
            <person name="Pirone-Davies C."/>
            <person name="Chen Y."/>
            <person name="Pightling A."/>
            <person name="Ryan G."/>
            <person name="Wang Y."/>
            <person name="Yao K."/>
            <person name="Hoffmann M."/>
            <person name="Allard M.W."/>
        </authorList>
    </citation>
    <scope>NUCLEOTIDE SEQUENCE [LARGE SCALE GENOMIC DNA]</scope>
    <source>
        <strain evidence="47 48">PNUSAL000550</strain>
    </source>
</reference>
<dbReference type="EMBL" id="AABEMN010000007">
    <property type="protein sequence ID" value="EAG9519343.1"/>
    <property type="molecule type" value="Genomic_DNA"/>
</dbReference>
<dbReference type="Proteomes" id="UP000364988">
    <property type="component" value="Unassembled WGS sequence"/>
</dbReference>
<keyword evidence="1" id="KW-1133">Transmembrane helix</keyword>
<dbReference type="EMBL" id="AAHZFN010000009">
    <property type="protein sequence ID" value="ECB9473608.1"/>
    <property type="molecule type" value="Genomic_DNA"/>
</dbReference>
<evidence type="ECO:0000313" key="89">
    <source>
        <dbReference type="Proteomes" id="UP000843775"/>
    </source>
</evidence>
<dbReference type="EMBL" id="DAAJCS010000008">
    <property type="protein sequence ID" value="HAC0013571.1"/>
    <property type="molecule type" value="Genomic_DNA"/>
</dbReference>
<evidence type="ECO:0000313" key="11">
    <source>
        <dbReference type="EMBL" id="EAE1337959.1"/>
    </source>
</evidence>
<dbReference type="Proteomes" id="UP000331186">
    <property type="component" value="Unassembled WGS sequence"/>
</dbReference>
<evidence type="ECO:0000313" key="7">
    <source>
        <dbReference type="EMBL" id="EAD1185436.1"/>
    </source>
</evidence>
<evidence type="ECO:0000313" key="43">
    <source>
        <dbReference type="EMBL" id="HAC1755262.1"/>
    </source>
</evidence>
<dbReference type="Proteomes" id="UP000525850">
    <property type="component" value="Unassembled WGS sequence"/>
</dbReference>
<evidence type="ECO:0000313" key="33">
    <source>
        <dbReference type="EMBL" id="ECC1556714.1"/>
    </source>
</evidence>
<evidence type="ECO:0000313" key="81">
    <source>
        <dbReference type="Proteomes" id="UP000540117"/>
    </source>
</evidence>
<dbReference type="AlphaFoldDB" id="A0A0B8RHL5"/>
<accession>A0A0B8RHL5</accession>
<dbReference type="EMBL" id="AABBZO010000013">
    <property type="protein sequence ID" value="EAG4462890.1"/>
    <property type="molecule type" value="Genomic_DNA"/>
</dbReference>
<evidence type="ECO:0000313" key="38">
    <source>
        <dbReference type="EMBL" id="EDO0985792.1"/>
    </source>
</evidence>
<evidence type="ECO:0000313" key="68">
    <source>
        <dbReference type="Proteomes" id="UP000455569"/>
    </source>
</evidence>